<organism evidence="1">
    <name type="scientific">Dulem virus 63</name>
    <dbReference type="NCBI Taxonomy" id="3145774"/>
    <lineage>
        <taxon>Viruses</taxon>
        <taxon>Monodnaviria</taxon>
        <taxon>Loebvirae</taxon>
        <taxon>Hofneiviricota</taxon>
        <taxon>Faserviricetes</taxon>
        <taxon>Tubulavirales</taxon>
        <taxon>Inoviridae</taxon>
        <taxon>Inovirus</taxon>
    </lineage>
</organism>
<protein>
    <submittedName>
        <fullName evidence="1">Uncharacterized protein</fullName>
    </submittedName>
</protein>
<name>A0AAU8B0W6_9VIRU</name>
<evidence type="ECO:0000313" key="1">
    <source>
        <dbReference type="EMBL" id="XCD05928.1"/>
    </source>
</evidence>
<proteinExistence type="predicted"/>
<accession>A0AAU8B0W6</accession>
<dbReference type="EMBL" id="PP511610">
    <property type="protein sequence ID" value="XCD05928.1"/>
    <property type="molecule type" value="Genomic_DNA"/>
</dbReference>
<reference evidence="1" key="1">
    <citation type="submission" date="2024-03" db="EMBL/GenBank/DDBJ databases">
        <title>Diverse circular DNA viruses in blood, oral, and fecal samples of captive lemurs.</title>
        <authorList>
            <person name="Paietta E.N."/>
            <person name="Kraberger S."/>
            <person name="Lund M.C."/>
            <person name="Custer J.M."/>
            <person name="Vargas K.M."/>
            <person name="Ehmke E.E."/>
            <person name="Yoder A.D."/>
            <person name="Varsani A."/>
        </authorList>
    </citation>
    <scope>NUCLEOTIDE SEQUENCE</scope>
    <source>
        <strain evidence="1">Duke_24SS_14</strain>
    </source>
</reference>
<sequence>MRVKQEFTLVGAKPMSFKTDDGVYDFTHLYVELPLTDGNGVVTSKYDFADSKYYERHLADIELPVQIMADIEIVSTGKVQKTIIHSIEILNKKPKLVEKP</sequence>